<keyword evidence="6" id="KW-0119">Carbohydrate metabolism</keyword>
<dbReference type="EMBL" id="FNVG01000024">
    <property type="protein sequence ID" value="SEG62787.1"/>
    <property type="molecule type" value="Genomic_DNA"/>
</dbReference>
<evidence type="ECO:0000256" key="12">
    <source>
        <dbReference type="ARBA" id="ARBA00041377"/>
    </source>
</evidence>
<dbReference type="OrthoDB" id="191465at2"/>
<dbReference type="SUPFAM" id="SSF142764">
    <property type="entry name" value="YgbK-like"/>
    <property type="match status" value="1"/>
</dbReference>
<evidence type="ECO:0000313" key="16">
    <source>
        <dbReference type="Proteomes" id="UP000236721"/>
    </source>
</evidence>
<dbReference type="InterPro" id="IPR037051">
    <property type="entry name" value="4-carb_acid_sugar_kinase_N_sf"/>
</dbReference>
<gene>
    <name evidence="15" type="ORF">SAMN04488244_12451</name>
</gene>
<keyword evidence="5" id="KW-0067">ATP-binding</keyword>
<dbReference type="GO" id="GO:0016301">
    <property type="term" value="F:kinase activity"/>
    <property type="evidence" value="ECO:0007669"/>
    <property type="project" value="UniProtKB-KW"/>
</dbReference>
<dbReference type="GO" id="GO:0005524">
    <property type="term" value="F:ATP binding"/>
    <property type="evidence" value="ECO:0007669"/>
    <property type="project" value="UniProtKB-KW"/>
</dbReference>
<keyword evidence="2" id="KW-0808">Transferase</keyword>
<dbReference type="InterPro" id="IPR050007">
    <property type="entry name" value="OtnK"/>
</dbReference>
<keyword evidence="16" id="KW-1185">Reference proteome</keyword>
<accession>A0A1H6BQT1</accession>
<sequence length="423" mass="45284">MLLGVIADDFTGATDIAGFLVENGMRTVQLNGIPDESMEVDADAVVISLKSRSCPVQEAVHQSVAALNWLKSKGCQQYYFKYCSTFDSTSEGNIGPVTDALLAELGESFTLVCPALPVNGRTVYNGHLFVFEELLCESGMRNHPVTPMTDSSLLRMMNAQSKGQSGLVSYQTIEHGPESVVRRFEELKSQTINYAIVDALNSQHLDILGQAAKSIKLVTGGSGLAAGLAKNWSSQLEDQSDAKQTGYPGKAPAVVFSGSCSVMTNQQVSVYKAVAPHFAIDVEACLANKEYVSEVFDWVMTHLQSDLAPLVYATANADTLKSIQNKYGAQASSHAVEAFFSELAIKLKTEGVRNFIVAGGETSGVVTQSLAVKGFHIGPQIAPGVPWVKSVDGELSLALKSGNFGDENFFVKAQSFFPEVGQG</sequence>
<reference evidence="16" key="1">
    <citation type="submission" date="2016-10" db="EMBL/GenBank/DDBJ databases">
        <authorList>
            <person name="Varghese N."/>
            <person name="Submissions S."/>
        </authorList>
    </citation>
    <scope>NUCLEOTIDE SEQUENCE [LARGE SCALE GENOMIC DNA]</scope>
    <source>
        <strain evidence="16">CGMCC 1.7062</strain>
    </source>
</reference>
<dbReference type="InterPro" id="IPR010737">
    <property type="entry name" value="4-carb_acid_sugar_kinase_N"/>
</dbReference>
<comment type="catalytic activity">
    <reaction evidence="7">
        <text>3-dehydro-L-erythronate + ATP = 3-dehydro-4-O-phospho-L-erythronate + ADP + H(+)</text>
        <dbReference type="Rhea" id="RHEA:52552"/>
        <dbReference type="ChEBI" id="CHEBI:15378"/>
        <dbReference type="ChEBI" id="CHEBI:30616"/>
        <dbReference type="ChEBI" id="CHEBI:136592"/>
        <dbReference type="ChEBI" id="CHEBI:136670"/>
        <dbReference type="ChEBI" id="CHEBI:456216"/>
        <dbReference type="EC" id="2.7.1.217"/>
    </reaction>
</comment>
<protein>
    <recommendedName>
        <fullName evidence="11">3-oxo-tetronate kinase</fullName>
        <ecNumber evidence="10">2.7.1.217</ecNumber>
    </recommendedName>
    <alternativeName>
        <fullName evidence="12">3-dehydrotetronate 4-kinase</fullName>
    </alternativeName>
</protein>
<dbReference type="RefSeq" id="WP_103881924.1">
    <property type="nucleotide sequence ID" value="NZ_FNVG01000024.1"/>
</dbReference>
<evidence type="ECO:0000256" key="10">
    <source>
        <dbReference type="ARBA" id="ARBA00039095"/>
    </source>
</evidence>
<name>A0A1H6BQT1_9VIBR</name>
<comment type="similarity">
    <text evidence="1">Belongs to the four-carbon acid sugar kinase family.</text>
</comment>
<evidence type="ECO:0000256" key="7">
    <source>
        <dbReference type="ARBA" id="ARBA00035898"/>
    </source>
</evidence>
<keyword evidence="3" id="KW-0547">Nucleotide-binding</keyword>
<feature type="domain" description="Four-carbon acid sugar kinase nucleotide binding" evidence="14">
    <location>
        <begin position="254"/>
        <end position="410"/>
    </location>
</feature>
<dbReference type="EC" id="2.7.1.217" evidence="10"/>
<dbReference type="Pfam" id="PF17042">
    <property type="entry name" value="NBD_C"/>
    <property type="match status" value="1"/>
</dbReference>
<evidence type="ECO:0000256" key="4">
    <source>
        <dbReference type="ARBA" id="ARBA00022777"/>
    </source>
</evidence>
<dbReference type="Proteomes" id="UP000236721">
    <property type="component" value="Unassembled WGS sequence"/>
</dbReference>
<evidence type="ECO:0000259" key="14">
    <source>
        <dbReference type="Pfam" id="PF17042"/>
    </source>
</evidence>
<dbReference type="InterPro" id="IPR042213">
    <property type="entry name" value="NBD_C_sf"/>
</dbReference>
<evidence type="ECO:0000259" key="13">
    <source>
        <dbReference type="Pfam" id="PF07005"/>
    </source>
</evidence>
<dbReference type="NCBIfam" id="NF043035">
    <property type="entry name" value="OxoTetrKin"/>
    <property type="match status" value="1"/>
</dbReference>
<evidence type="ECO:0000256" key="5">
    <source>
        <dbReference type="ARBA" id="ARBA00022840"/>
    </source>
</evidence>
<dbReference type="Gene3D" id="3.40.980.20">
    <property type="entry name" value="Four-carbon acid sugar kinase, nucleotide binding domain"/>
    <property type="match status" value="1"/>
</dbReference>
<evidence type="ECO:0000256" key="9">
    <source>
        <dbReference type="ARBA" id="ARBA00037335"/>
    </source>
</evidence>
<evidence type="ECO:0000256" key="11">
    <source>
        <dbReference type="ARBA" id="ARBA00039461"/>
    </source>
</evidence>
<evidence type="ECO:0000313" key="15">
    <source>
        <dbReference type="EMBL" id="SEG62787.1"/>
    </source>
</evidence>
<proteinExistence type="inferred from homology"/>
<comment type="catalytic activity">
    <reaction evidence="8">
        <text>3-dehydro-D-erythronate + ATP = 3-dehydro-4-O-phospho-D-erythronate + ADP + H(+)</text>
        <dbReference type="Rhea" id="RHEA:52556"/>
        <dbReference type="ChEBI" id="CHEBI:15378"/>
        <dbReference type="ChEBI" id="CHEBI:30616"/>
        <dbReference type="ChEBI" id="CHEBI:57958"/>
        <dbReference type="ChEBI" id="CHEBI:136593"/>
        <dbReference type="ChEBI" id="CHEBI:456216"/>
        <dbReference type="EC" id="2.7.1.217"/>
    </reaction>
</comment>
<organism evidence="15 16">
    <name type="scientific">Vibrio hangzhouensis</name>
    <dbReference type="NCBI Taxonomy" id="462991"/>
    <lineage>
        <taxon>Bacteria</taxon>
        <taxon>Pseudomonadati</taxon>
        <taxon>Pseudomonadota</taxon>
        <taxon>Gammaproteobacteria</taxon>
        <taxon>Vibrionales</taxon>
        <taxon>Vibrionaceae</taxon>
        <taxon>Vibrio</taxon>
    </lineage>
</organism>
<evidence type="ECO:0000256" key="8">
    <source>
        <dbReference type="ARBA" id="ARBA00036346"/>
    </source>
</evidence>
<dbReference type="Gene3D" id="3.40.50.10840">
    <property type="entry name" value="Putative sugar-binding, N-terminal domain"/>
    <property type="match status" value="1"/>
</dbReference>
<evidence type="ECO:0000256" key="1">
    <source>
        <dbReference type="ARBA" id="ARBA00005715"/>
    </source>
</evidence>
<comment type="function">
    <text evidence="9">Catalyzes the ATP-dependent phosphorylation of 3-oxo-tetronate to 3-oxo-tetronate 4-phosphate.</text>
</comment>
<feature type="domain" description="Four-carbon acid sugar kinase N-terminal" evidence="13">
    <location>
        <begin position="3"/>
        <end position="228"/>
    </location>
</feature>
<evidence type="ECO:0000256" key="6">
    <source>
        <dbReference type="ARBA" id="ARBA00023277"/>
    </source>
</evidence>
<dbReference type="InterPro" id="IPR031475">
    <property type="entry name" value="NBD_C"/>
</dbReference>
<keyword evidence="4" id="KW-0418">Kinase</keyword>
<dbReference type="Pfam" id="PF07005">
    <property type="entry name" value="SBD_N"/>
    <property type="match status" value="1"/>
</dbReference>
<dbReference type="AlphaFoldDB" id="A0A1H6BQT1"/>
<evidence type="ECO:0000256" key="3">
    <source>
        <dbReference type="ARBA" id="ARBA00022741"/>
    </source>
</evidence>
<evidence type="ECO:0000256" key="2">
    <source>
        <dbReference type="ARBA" id="ARBA00022679"/>
    </source>
</evidence>